<accession>A0A834M4N5</accession>
<name>A0A834M4N5_RHYFE</name>
<evidence type="ECO:0000313" key="6">
    <source>
        <dbReference type="EMBL" id="KAF7270253.1"/>
    </source>
</evidence>
<dbReference type="PANTHER" id="PTHR12788">
    <property type="entry name" value="PROTEIN-TYROSINE SULFOTRANSFERASE 2"/>
    <property type="match status" value="1"/>
</dbReference>
<gene>
    <name evidence="6" type="ORF">GWI33_016770</name>
</gene>
<evidence type="ECO:0000256" key="4">
    <source>
        <dbReference type="ARBA" id="ARBA00048460"/>
    </source>
</evidence>
<keyword evidence="7" id="KW-1185">Reference proteome</keyword>
<dbReference type="EMBL" id="JAACXV010014119">
    <property type="protein sequence ID" value="KAF7270253.1"/>
    <property type="molecule type" value="Genomic_DNA"/>
</dbReference>
<protein>
    <recommendedName>
        <fullName evidence="2 5">Protein-tyrosine sulfotransferase</fullName>
        <ecNumber evidence="2 5">2.8.2.20</ecNumber>
    </recommendedName>
</protein>
<sequence length="90" mass="9991">MQLPRPLRGLRRVLGLLCLVVIFYFVVQALVSDADKSAARMVSSEQKTVVGPDSKVYEYGREMPLIFIGGVPRSGTTLMRAMLDAHPDVR</sequence>
<dbReference type="InterPro" id="IPR027417">
    <property type="entry name" value="P-loop_NTPase"/>
</dbReference>
<dbReference type="PANTHER" id="PTHR12788:SF10">
    <property type="entry name" value="PROTEIN-TYROSINE SULFOTRANSFERASE"/>
    <property type="match status" value="1"/>
</dbReference>
<dbReference type="Proteomes" id="UP000625711">
    <property type="component" value="Unassembled WGS sequence"/>
</dbReference>
<keyword evidence="3 5" id="KW-0808">Transferase</keyword>
<dbReference type="AlphaFoldDB" id="A0A834M4N5"/>
<comment type="caution">
    <text evidence="6">The sequence shown here is derived from an EMBL/GenBank/DDBJ whole genome shotgun (WGS) entry which is preliminary data.</text>
</comment>
<proteinExistence type="inferred from homology"/>
<dbReference type="Pfam" id="PF13469">
    <property type="entry name" value="Sulfotransfer_3"/>
    <property type="match status" value="1"/>
</dbReference>
<dbReference type="EC" id="2.8.2.20" evidence="2 5"/>
<dbReference type="Gene3D" id="3.40.50.300">
    <property type="entry name" value="P-loop containing nucleotide triphosphate hydrolases"/>
    <property type="match status" value="1"/>
</dbReference>
<comment type="similarity">
    <text evidence="1 5">Belongs to the protein sulfotransferase family.</text>
</comment>
<evidence type="ECO:0000256" key="1">
    <source>
        <dbReference type="ARBA" id="ARBA00009988"/>
    </source>
</evidence>
<dbReference type="GO" id="GO:0005794">
    <property type="term" value="C:Golgi apparatus"/>
    <property type="evidence" value="ECO:0007669"/>
    <property type="project" value="UniProtKB-ARBA"/>
</dbReference>
<dbReference type="SUPFAM" id="SSF52540">
    <property type="entry name" value="P-loop containing nucleoside triphosphate hydrolases"/>
    <property type="match status" value="1"/>
</dbReference>
<reference evidence="6" key="1">
    <citation type="submission" date="2020-08" db="EMBL/GenBank/DDBJ databases">
        <title>Genome sequencing and assembly of the red palm weevil Rhynchophorus ferrugineus.</title>
        <authorList>
            <person name="Dias G.B."/>
            <person name="Bergman C.M."/>
            <person name="Manee M."/>
        </authorList>
    </citation>
    <scope>NUCLEOTIDE SEQUENCE</scope>
    <source>
        <strain evidence="6">AA-2017</strain>
        <tissue evidence="6">Whole larva</tissue>
    </source>
</reference>
<comment type="catalytic activity">
    <reaction evidence="4 5">
        <text>L-tyrosyl-[protein] + 3'-phosphoadenylyl sulfate = O-sulfo-L-tyrosine-[protein] + adenosine 3',5'-bisphosphate + H(+)</text>
        <dbReference type="Rhea" id="RHEA:16801"/>
        <dbReference type="Rhea" id="RHEA-COMP:10136"/>
        <dbReference type="Rhea" id="RHEA-COMP:11688"/>
        <dbReference type="ChEBI" id="CHEBI:15378"/>
        <dbReference type="ChEBI" id="CHEBI:46858"/>
        <dbReference type="ChEBI" id="CHEBI:58339"/>
        <dbReference type="ChEBI" id="CHEBI:58343"/>
        <dbReference type="ChEBI" id="CHEBI:65286"/>
        <dbReference type="EC" id="2.8.2.20"/>
    </reaction>
</comment>
<dbReference type="GO" id="GO:0008476">
    <property type="term" value="F:protein-tyrosine sulfotransferase activity"/>
    <property type="evidence" value="ECO:0007669"/>
    <property type="project" value="UniProtKB-EC"/>
</dbReference>
<comment type="function">
    <text evidence="5">Catalyzes the O-sulfation of tyrosine residues within acidic motifs of polypeptides, using 3'-phosphoadenylyl sulfate (PAPS) as cosubstrate.</text>
</comment>
<evidence type="ECO:0000256" key="2">
    <source>
        <dbReference type="ARBA" id="ARBA00013262"/>
    </source>
</evidence>
<evidence type="ECO:0000256" key="5">
    <source>
        <dbReference type="RuleBase" id="RU365018"/>
    </source>
</evidence>
<evidence type="ECO:0000313" key="7">
    <source>
        <dbReference type="Proteomes" id="UP000625711"/>
    </source>
</evidence>
<evidence type="ECO:0000256" key="3">
    <source>
        <dbReference type="ARBA" id="ARBA00022679"/>
    </source>
</evidence>
<dbReference type="InterPro" id="IPR026634">
    <property type="entry name" value="TPST-like"/>
</dbReference>
<organism evidence="6 7">
    <name type="scientific">Rhynchophorus ferrugineus</name>
    <name type="common">Red palm weevil</name>
    <name type="synonym">Curculio ferrugineus</name>
    <dbReference type="NCBI Taxonomy" id="354439"/>
    <lineage>
        <taxon>Eukaryota</taxon>
        <taxon>Metazoa</taxon>
        <taxon>Ecdysozoa</taxon>
        <taxon>Arthropoda</taxon>
        <taxon>Hexapoda</taxon>
        <taxon>Insecta</taxon>
        <taxon>Pterygota</taxon>
        <taxon>Neoptera</taxon>
        <taxon>Endopterygota</taxon>
        <taxon>Coleoptera</taxon>
        <taxon>Polyphaga</taxon>
        <taxon>Cucujiformia</taxon>
        <taxon>Curculionidae</taxon>
        <taxon>Dryophthorinae</taxon>
        <taxon>Rhynchophorus</taxon>
    </lineage>
</organism>
<dbReference type="OrthoDB" id="545675at2759"/>